<protein>
    <recommendedName>
        <fullName evidence="1">HAT C-terminal dimerisation domain-containing protein</fullName>
    </recommendedName>
</protein>
<evidence type="ECO:0000259" key="1">
    <source>
        <dbReference type="Pfam" id="PF05699"/>
    </source>
</evidence>
<name>A0AAN8JPA0_PATCE</name>
<proteinExistence type="predicted"/>
<reference evidence="2 3" key="1">
    <citation type="submission" date="2024-01" db="EMBL/GenBank/DDBJ databases">
        <title>The genome of the rayed Mediterranean limpet Patella caerulea (Linnaeus, 1758).</title>
        <authorList>
            <person name="Anh-Thu Weber A."/>
            <person name="Halstead-Nussloch G."/>
        </authorList>
    </citation>
    <scope>NUCLEOTIDE SEQUENCE [LARGE SCALE GENOMIC DNA]</scope>
    <source>
        <strain evidence="2">AATW-2023a</strain>
        <tissue evidence="2">Whole specimen</tissue>
    </source>
</reference>
<dbReference type="SUPFAM" id="SSF53098">
    <property type="entry name" value="Ribonuclease H-like"/>
    <property type="match status" value="1"/>
</dbReference>
<sequence length="664" mass="74757">MYCLLCQKHNAKNEQNKSETFSNIPSTRFKASTTFDHFNSKKHKDSVEAEMLSRVSCFQKELDLRVELKEVVLEKVFQSVYFLAKENIANMKAPSLIQLMQNTGVGELNHFQHTSPSTYREFFLTLGETVASEILDKARSVGCYGLLIDDLTDCSVMEQMISFIQFFDPVKFEVNTSFLSISNILEDSTSANSETLFKVLCQTLAKKSLPLSKLKGLVTDGAAVMIGNKNGLAAKLREVNPNIISVHCICHRLALSCTDTNASLSYLEEVQLIVTQLWKMLENSPKKMAAFLKCQFHINQILNPDDTVSKSQKLKKACNTRWLSFGNAVSSVFANIPAILQTLRELQKDPTAFGLLKKMNNCKFIGTIYILHDVLPKLSLLSRVFQKGVINYADILPSYQYTLDSLLEIRNNKAPISKFMEDLNSTLNVLELTLSEYDSTYMYLVNLTEQYTSALSENIVKRLGSALPVLSSFAIFNPNNVPSRTENGFGAYGVMEINILFNHFYKDSDQALLQEITAEWQKLKYNLLQWKADIPSDISTNSSDIVQWTILKIMKFIGVSFYPKLGGILEVILATPVSNAWPERGVSKVRLVKNRLRSSLKNDILNALLNISINGPPMYSPEYYNVIKNSVNNWLASKNRRKLPSASANINTCISDTSDSDSDF</sequence>
<accession>A0AAN8JPA0</accession>
<dbReference type="GO" id="GO:0046983">
    <property type="term" value="F:protein dimerization activity"/>
    <property type="evidence" value="ECO:0007669"/>
    <property type="project" value="InterPro"/>
</dbReference>
<dbReference type="InterPro" id="IPR008906">
    <property type="entry name" value="HATC_C_dom"/>
</dbReference>
<feature type="domain" description="HAT C-terminal dimerisation" evidence="1">
    <location>
        <begin position="560"/>
        <end position="611"/>
    </location>
</feature>
<organism evidence="2 3">
    <name type="scientific">Patella caerulea</name>
    <name type="common">Rayed Mediterranean limpet</name>
    <dbReference type="NCBI Taxonomy" id="87958"/>
    <lineage>
        <taxon>Eukaryota</taxon>
        <taxon>Metazoa</taxon>
        <taxon>Spiralia</taxon>
        <taxon>Lophotrochozoa</taxon>
        <taxon>Mollusca</taxon>
        <taxon>Gastropoda</taxon>
        <taxon>Patellogastropoda</taxon>
        <taxon>Patelloidea</taxon>
        <taxon>Patellidae</taxon>
        <taxon>Patella</taxon>
    </lineage>
</organism>
<keyword evidence="3" id="KW-1185">Reference proteome</keyword>
<dbReference type="InterPro" id="IPR012337">
    <property type="entry name" value="RNaseH-like_sf"/>
</dbReference>
<dbReference type="PANTHER" id="PTHR46880:SF5">
    <property type="entry name" value="DUF4371 DOMAIN-CONTAINING PROTEIN"/>
    <property type="match status" value="1"/>
</dbReference>
<dbReference type="EMBL" id="JAZGQO010000007">
    <property type="protein sequence ID" value="KAK6182012.1"/>
    <property type="molecule type" value="Genomic_DNA"/>
</dbReference>
<comment type="caution">
    <text evidence="2">The sequence shown here is derived from an EMBL/GenBank/DDBJ whole genome shotgun (WGS) entry which is preliminary data.</text>
</comment>
<dbReference type="PANTHER" id="PTHR46880">
    <property type="entry name" value="RAS-ASSOCIATING DOMAIN-CONTAINING PROTEIN"/>
    <property type="match status" value="1"/>
</dbReference>
<gene>
    <name evidence="2" type="ORF">SNE40_009783</name>
</gene>
<dbReference type="AlphaFoldDB" id="A0AAN8JPA0"/>
<dbReference type="Pfam" id="PF05699">
    <property type="entry name" value="Dimer_Tnp_hAT"/>
    <property type="match status" value="1"/>
</dbReference>
<evidence type="ECO:0000313" key="2">
    <source>
        <dbReference type="EMBL" id="KAK6182012.1"/>
    </source>
</evidence>
<dbReference type="Proteomes" id="UP001347796">
    <property type="component" value="Unassembled WGS sequence"/>
</dbReference>
<evidence type="ECO:0000313" key="3">
    <source>
        <dbReference type="Proteomes" id="UP001347796"/>
    </source>
</evidence>